<dbReference type="RefSeq" id="WP_280318530.1">
    <property type="nucleotide sequence ID" value="NZ_CP118605.1"/>
</dbReference>
<gene>
    <name evidence="3" type="ORF">PVT68_12505</name>
</gene>
<evidence type="ECO:0000313" key="4">
    <source>
        <dbReference type="Proteomes" id="UP001236500"/>
    </source>
</evidence>
<sequence length="459" mass="51846">MRLSRLAIFWTLLLLGGGAALFLFFYERYTEEVDLGYTEAARRNPYLAAEQFLARIEVPARRADNISVVTTLGENDILFLASSSQIYNRERLEELLDWVENGGEAIVIARGHGGDNERDLLLDRLGLEITSGELDFYFNQQAREVLGDEAANITGESASEMMREHNRRLDEGESAATESSDDNTAPAQNATAVADTTSTSETSRNPDVEPERLVYLTSDSGASYALHFDPAWAFEHEMMGEAYNDTEIDGARLHWVTFQNLPTQAPLVQYDYGRGRLTLMTDGDLWQNYRIGDFDHAYFLAHLIGERQLVMITRPHFDSLSTLAKRYALEFFSAGLLALLAWIANRSRRFGPMAPAPAAERRSLLEHIRACGLFYWRENRAENLFLQARDPLLQKITGLPPHTALTLSVEKRQQIAERTAIRTGIRSNDIYTTLWGQPPHSEDDFTAQMRSIQIIEAAL</sequence>
<protein>
    <submittedName>
        <fullName evidence="3">DUF4350 domain-containing protein</fullName>
    </submittedName>
</protein>
<proteinExistence type="predicted"/>
<organism evidence="3 4">
    <name type="scientific">Microbulbifer bruguierae</name>
    <dbReference type="NCBI Taxonomy" id="3029061"/>
    <lineage>
        <taxon>Bacteria</taxon>
        <taxon>Pseudomonadati</taxon>
        <taxon>Pseudomonadota</taxon>
        <taxon>Gammaproteobacteria</taxon>
        <taxon>Cellvibrionales</taxon>
        <taxon>Microbulbiferaceae</taxon>
        <taxon>Microbulbifer</taxon>
    </lineage>
</organism>
<feature type="compositionally biased region" description="Basic and acidic residues" evidence="1">
    <location>
        <begin position="161"/>
        <end position="171"/>
    </location>
</feature>
<evidence type="ECO:0000313" key="3">
    <source>
        <dbReference type="EMBL" id="WGL15589.1"/>
    </source>
</evidence>
<accession>A0ABY8NB12</accession>
<dbReference type="InterPro" id="IPR025646">
    <property type="entry name" value="DUF4350"/>
</dbReference>
<keyword evidence="4" id="KW-1185">Reference proteome</keyword>
<reference evidence="3 4" key="1">
    <citation type="submission" date="2023-02" db="EMBL/GenBank/DDBJ databases">
        <title>Description and genomic characterization of Microbulbifer bruguierae sp. nov., isolated from the sediment of mangrove plant Bruguiera sexangula.</title>
        <authorList>
            <person name="Long M."/>
        </authorList>
    </citation>
    <scope>NUCLEOTIDE SEQUENCE [LARGE SCALE GENOMIC DNA]</scope>
    <source>
        <strain evidence="3 4">H12</strain>
    </source>
</reference>
<feature type="domain" description="DUF4350" evidence="2">
    <location>
        <begin position="40"/>
        <end position="304"/>
    </location>
</feature>
<evidence type="ECO:0000256" key="1">
    <source>
        <dbReference type="SAM" id="MobiDB-lite"/>
    </source>
</evidence>
<feature type="region of interest" description="Disordered" evidence="1">
    <location>
        <begin position="155"/>
        <end position="211"/>
    </location>
</feature>
<dbReference type="InterPro" id="IPR029062">
    <property type="entry name" value="Class_I_gatase-like"/>
</dbReference>
<name>A0ABY8NB12_9GAMM</name>
<dbReference type="Proteomes" id="UP001236500">
    <property type="component" value="Chromosome"/>
</dbReference>
<feature type="compositionally biased region" description="Polar residues" evidence="1">
    <location>
        <begin position="176"/>
        <end position="203"/>
    </location>
</feature>
<dbReference type="Pfam" id="PF14258">
    <property type="entry name" value="DUF4350"/>
    <property type="match status" value="1"/>
</dbReference>
<dbReference type="EMBL" id="CP118605">
    <property type="protein sequence ID" value="WGL15589.1"/>
    <property type="molecule type" value="Genomic_DNA"/>
</dbReference>
<evidence type="ECO:0000259" key="2">
    <source>
        <dbReference type="Pfam" id="PF14258"/>
    </source>
</evidence>
<dbReference type="SUPFAM" id="SSF52317">
    <property type="entry name" value="Class I glutamine amidotransferase-like"/>
    <property type="match status" value="1"/>
</dbReference>